<dbReference type="Pfam" id="PF00412">
    <property type="entry name" value="LIM"/>
    <property type="match status" value="3"/>
</dbReference>
<feature type="region of interest" description="Disordered" evidence="6">
    <location>
        <begin position="259"/>
        <end position="340"/>
    </location>
</feature>
<keyword evidence="3 5" id="KW-0862">Zinc</keyword>
<dbReference type="PANTHER" id="PTHR24207:SF2">
    <property type="entry name" value="ZYX102 PROTEIN"/>
    <property type="match status" value="1"/>
</dbReference>
<dbReference type="PANTHER" id="PTHR24207">
    <property type="entry name" value="ZYX102 PROTEIN"/>
    <property type="match status" value="1"/>
</dbReference>
<dbReference type="CDD" id="cd08368">
    <property type="entry name" value="LIM"/>
    <property type="match status" value="1"/>
</dbReference>
<evidence type="ECO:0000313" key="8">
    <source>
        <dbReference type="EMBL" id="GMT29530.1"/>
    </source>
</evidence>
<dbReference type="EMBL" id="BTSY01000005">
    <property type="protein sequence ID" value="GMT29530.1"/>
    <property type="molecule type" value="Genomic_DNA"/>
</dbReference>
<evidence type="ECO:0000313" key="9">
    <source>
        <dbReference type="Proteomes" id="UP001432322"/>
    </source>
</evidence>
<feature type="compositionally biased region" description="Polar residues" evidence="6">
    <location>
        <begin position="284"/>
        <end position="293"/>
    </location>
</feature>
<dbReference type="InterPro" id="IPR001781">
    <property type="entry name" value="Znf_LIM"/>
</dbReference>
<feature type="region of interest" description="Disordered" evidence="6">
    <location>
        <begin position="122"/>
        <end position="243"/>
    </location>
</feature>
<protein>
    <recommendedName>
        <fullName evidence="7">LIM zinc-binding domain-containing protein</fullName>
    </recommendedName>
</protein>
<dbReference type="AlphaFoldDB" id="A0AAV5WFZ7"/>
<dbReference type="GO" id="GO:0098609">
    <property type="term" value="P:cell-cell adhesion"/>
    <property type="evidence" value="ECO:0007669"/>
    <property type="project" value="TreeGrafter"/>
</dbReference>
<dbReference type="PROSITE" id="PS50023">
    <property type="entry name" value="LIM_DOMAIN_2"/>
    <property type="match status" value="3"/>
</dbReference>
<evidence type="ECO:0000256" key="5">
    <source>
        <dbReference type="PROSITE-ProRule" id="PRU00125"/>
    </source>
</evidence>
<comment type="caution">
    <text evidence="8">The sequence shown here is derived from an EMBL/GenBank/DDBJ whole genome shotgun (WGS) entry which is preliminary data.</text>
</comment>
<feature type="compositionally biased region" description="Polar residues" evidence="6">
    <location>
        <begin position="314"/>
        <end position="331"/>
    </location>
</feature>
<feature type="region of interest" description="Disordered" evidence="6">
    <location>
        <begin position="365"/>
        <end position="396"/>
    </location>
</feature>
<reference evidence="8" key="1">
    <citation type="submission" date="2023-10" db="EMBL/GenBank/DDBJ databases">
        <title>Genome assembly of Pristionchus species.</title>
        <authorList>
            <person name="Yoshida K."/>
            <person name="Sommer R.J."/>
        </authorList>
    </citation>
    <scope>NUCLEOTIDE SEQUENCE</scope>
    <source>
        <strain evidence="8">RS5133</strain>
    </source>
</reference>
<keyword evidence="4 5" id="KW-0440">LIM domain</keyword>
<feature type="domain" description="LIM zinc-binding" evidence="7">
    <location>
        <begin position="459"/>
        <end position="520"/>
    </location>
</feature>
<dbReference type="GO" id="GO:0046872">
    <property type="term" value="F:metal ion binding"/>
    <property type="evidence" value="ECO:0007669"/>
    <property type="project" value="UniProtKB-KW"/>
</dbReference>
<dbReference type="SMART" id="SM00132">
    <property type="entry name" value="LIM"/>
    <property type="match status" value="3"/>
</dbReference>
<dbReference type="Proteomes" id="UP001432322">
    <property type="component" value="Unassembled WGS sequence"/>
</dbReference>
<dbReference type="FunFam" id="2.10.110.10:FF:000057">
    <property type="entry name" value="Zyxin"/>
    <property type="match status" value="1"/>
</dbReference>
<evidence type="ECO:0000256" key="1">
    <source>
        <dbReference type="ARBA" id="ARBA00022723"/>
    </source>
</evidence>
<proteinExistence type="predicted"/>
<feature type="domain" description="LIM zinc-binding" evidence="7">
    <location>
        <begin position="524"/>
        <end position="584"/>
    </location>
</feature>
<keyword evidence="9" id="KW-1185">Reference proteome</keyword>
<keyword evidence="1 5" id="KW-0479">Metal-binding</keyword>
<dbReference type="SUPFAM" id="SSF57716">
    <property type="entry name" value="Glucocorticoid receptor-like (DNA-binding domain)"/>
    <property type="match status" value="2"/>
</dbReference>
<feature type="domain" description="LIM zinc-binding" evidence="7">
    <location>
        <begin position="585"/>
        <end position="653"/>
    </location>
</feature>
<organism evidence="8 9">
    <name type="scientific">Pristionchus fissidentatus</name>
    <dbReference type="NCBI Taxonomy" id="1538716"/>
    <lineage>
        <taxon>Eukaryota</taxon>
        <taxon>Metazoa</taxon>
        <taxon>Ecdysozoa</taxon>
        <taxon>Nematoda</taxon>
        <taxon>Chromadorea</taxon>
        <taxon>Rhabditida</taxon>
        <taxon>Rhabditina</taxon>
        <taxon>Diplogasteromorpha</taxon>
        <taxon>Diplogasteroidea</taxon>
        <taxon>Neodiplogasteridae</taxon>
        <taxon>Pristionchus</taxon>
    </lineage>
</organism>
<sequence length="663" mass="72989">QMADVDPFLAQIESFGRAPPEKKLIEDVSVSVPSPVASVNYDLAKKISSIHLEKKQPKNLRSDVIVPSGGMIAATSGYEPKRVEQITHDQVNEWKTQVLHSTRPRNQWTHSNDVEESKAYARAVAAQMQQESMHEPIRVTTEHTKSPSSSTIDSYPSPQRSGKSLLDSSDKYSDYSSASSHKSASPSQSSPNSASDYSVTISPYHRAPVSLASNGHNYDTKPMTYQPPMSVPETKKAPPPAVPKKTVTIVDGAKVVPIPSTATSSAQPSKPVEPPRAVFHGGLRSQTRSSNFNPLRMPVDTSNYKWSRNGGENELQQQPTSSRAAGSNNNSDGRKWEGRSEVIEEEDLDLADPARRGVVRVVVPPRDNDWHSSSSSSRPHSAASTTHSNDSDMQMRNRKKWAELVATVEEEKDEIKRVLNSSSDSDIKSVLAAPARGSASSSRGPIVVPAQAPSASVIGDCLACRHRVLSSDRRHTIEGQLVHEDCFTCTVCSRHLGDLQHVFTKGRLYCEEDYRFTGMNETTEKCAKCATPIVDTVLQALGRQFHPKCFRCTKCRCCLDGVPFALDTKGEVYCMPDYHSLFAPRCASCTQPILPDEKTGETIRVVAINNDYHVECYTCEGCKTRLADDSASKCFPLGKHLLCYNCHLLWRKTGGETQKITDL</sequence>
<name>A0AAV5WFZ7_9BILA</name>
<dbReference type="GO" id="GO:0001725">
    <property type="term" value="C:stress fiber"/>
    <property type="evidence" value="ECO:0007669"/>
    <property type="project" value="TreeGrafter"/>
</dbReference>
<keyword evidence="2" id="KW-0677">Repeat</keyword>
<feature type="compositionally biased region" description="Low complexity" evidence="6">
    <location>
        <begin position="146"/>
        <end position="167"/>
    </location>
</feature>
<evidence type="ECO:0000256" key="3">
    <source>
        <dbReference type="ARBA" id="ARBA00022833"/>
    </source>
</evidence>
<evidence type="ECO:0000256" key="2">
    <source>
        <dbReference type="ARBA" id="ARBA00022737"/>
    </source>
</evidence>
<gene>
    <name evidence="8" type="ORF">PFISCL1PPCAC_20827</name>
</gene>
<accession>A0AAV5WFZ7</accession>
<feature type="compositionally biased region" description="Low complexity" evidence="6">
    <location>
        <begin position="365"/>
        <end position="388"/>
    </location>
</feature>
<dbReference type="GO" id="GO:0005925">
    <property type="term" value="C:focal adhesion"/>
    <property type="evidence" value="ECO:0007669"/>
    <property type="project" value="TreeGrafter"/>
</dbReference>
<feature type="non-terminal residue" evidence="8">
    <location>
        <position position="1"/>
    </location>
</feature>
<evidence type="ECO:0000259" key="7">
    <source>
        <dbReference type="PROSITE" id="PS50023"/>
    </source>
</evidence>
<feature type="compositionally biased region" description="Basic and acidic residues" evidence="6">
    <location>
        <begin position="132"/>
        <end position="145"/>
    </location>
</feature>
<dbReference type="Gene3D" id="2.10.110.10">
    <property type="entry name" value="Cysteine Rich Protein"/>
    <property type="match status" value="3"/>
</dbReference>
<evidence type="ECO:0000256" key="6">
    <source>
        <dbReference type="SAM" id="MobiDB-lite"/>
    </source>
</evidence>
<feature type="compositionally biased region" description="Low complexity" evidence="6">
    <location>
        <begin position="174"/>
        <end position="198"/>
    </location>
</feature>
<evidence type="ECO:0000256" key="4">
    <source>
        <dbReference type="ARBA" id="ARBA00023038"/>
    </source>
</evidence>